<evidence type="ECO:0000313" key="7">
    <source>
        <dbReference type="Proteomes" id="UP000237865"/>
    </source>
</evidence>
<evidence type="ECO:0000256" key="5">
    <source>
        <dbReference type="SAM" id="Phobius"/>
    </source>
</evidence>
<dbReference type="InterPro" id="IPR002293">
    <property type="entry name" value="AA/rel_permease1"/>
</dbReference>
<dbReference type="PANTHER" id="PTHR11785:SF512">
    <property type="entry name" value="SOBREMESA, ISOFORM B"/>
    <property type="match status" value="1"/>
</dbReference>
<evidence type="ECO:0000256" key="1">
    <source>
        <dbReference type="ARBA" id="ARBA00004141"/>
    </source>
</evidence>
<evidence type="ECO:0000313" key="6">
    <source>
        <dbReference type="EMBL" id="PPE06004.1"/>
    </source>
</evidence>
<evidence type="ECO:0000256" key="2">
    <source>
        <dbReference type="ARBA" id="ARBA00022692"/>
    </source>
</evidence>
<feature type="transmembrane region" description="Helical" evidence="5">
    <location>
        <begin position="442"/>
        <end position="463"/>
    </location>
</feature>
<reference evidence="6 7" key="1">
    <citation type="submission" date="2017-11" db="EMBL/GenBank/DDBJ databases">
        <title>Genome sequence of Entomoplasma lucivorax PIPN-2 (ATCC 49196).</title>
        <authorList>
            <person name="Lo W.-S."/>
            <person name="Gasparich G.E."/>
            <person name="Kuo C.-H."/>
        </authorList>
    </citation>
    <scope>NUCLEOTIDE SEQUENCE [LARGE SCALE GENOMIC DNA]</scope>
    <source>
        <strain evidence="6 7">PIPN-2</strain>
    </source>
</reference>
<comment type="subcellular location">
    <subcellularLocation>
        <location evidence="1">Membrane</location>
        <topology evidence="1">Multi-pass membrane protein</topology>
    </subcellularLocation>
</comment>
<feature type="transmembrane region" description="Helical" evidence="5">
    <location>
        <begin position="41"/>
        <end position="63"/>
    </location>
</feature>
<feature type="transmembrane region" description="Helical" evidence="5">
    <location>
        <begin position="284"/>
        <end position="317"/>
    </location>
</feature>
<feature type="transmembrane region" description="Helical" evidence="5">
    <location>
        <begin position="238"/>
        <end position="264"/>
    </location>
</feature>
<dbReference type="EMBL" id="PHNE01000001">
    <property type="protein sequence ID" value="PPE06004.1"/>
    <property type="molecule type" value="Genomic_DNA"/>
</dbReference>
<name>A0A2S5RFB0_9MOLU</name>
<dbReference type="PANTHER" id="PTHR11785">
    <property type="entry name" value="AMINO ACID TRANSPORTER"/>
    <property type="match status" value="1"/>
</dbReference>
<keyword evidence="2 5" id="KW-0812">Transmembrane</keyword>
<dbReference type="AlphaFoldDB" id="A0A2S5RFB0"/>
<keyword evidence="3 5" id="KW-1133">Transmembrane helix</keyword>
<dbReference type="Proteomes" id="UP000237865">
    <property type="component" value="Unassembled WGS sequence"/>
</dbReference>
<feature type="transmembrane region" description="Helical" evidence="5">
    <location>
        <begin position="202"/>
        <end position="226"/>
    </location>
</feature>
<feature type="transmembrane region" description="Helical" evidence="5">
    <location>
        <begin position="338"/>
        <end position="361"/>
    </location>
</feature>
<evidence type="ECO:0000256" key="3">
    <source>
        <dbReference type="ARBA" id="ARBA00022989"/>
    </source>
</evidence>
<gene>
    <name evidence="6" type="ORF">ELUCI_v1c02950</name>
</gene>
<dbReference type="Pfam" id="PF13520">
    <property type="entry name" value="AA_permease_2"/>
    <property type="match status" value="1"/>
</dbReference>
<dbReference type="InterPro" id="IPR050598">
    <property type="entry name" value="AminoAcid_Transporter"/>
</dbReference>
<dbReference type="RefSeq" id="WP_051437372.1">
    <property type="nucleotide sequence ID" value="NZ_PHNE01000001.1"/>
</dbReference>
<organism evidence="6 7">
    <name type="scientific">Williamsoniiplasma lucivorax</name>
    <dbReference type="NCBI Taxonomy" id="209274"/>
    <lineage>
        <taxon>Bacteria</taxon>
        <taxon>Bacillati</taxon>
        <taxon>Mycoplasmatota</taxon>
        <taxon>Mollicutes</taxon>
        <taxon>Entomoplasmatales</taxon>
        <taxon>Williamsoniiplasma</taxon>
    </lineage>
</organism>
<keyword evidence="7" id="KW-1185">Reference proteome</keyword>
<dbReference type="STRING" id="1399797.GCA_000518285_01441"/>
<sequence length="525" mass="57418">MLKNKAKFYEFLSLFIMTVGTVIGSGIFMKNTQLLQSTENPIIAIILWTAVGLVAIMIVYVFIEISSATTHMGNGTVGTWTKMFINRRTASLFSVFYTTLYYPICQSLFAGAFVGFFFQTIGKPLDADTQLIILLATGIFLIVFFNTISMLKPSLSRHIQVFGTIFKFIPLLIALGAGFFLMNTGSSAFLNGGYGGHDWSTSNFVGANFIKGFGPILFAFDGFIYITNAQKRAKFKEVVPKSLLFGLVFVAIFYVLISISLFMGSPDGSIVELLSKLFSLSGSASAATAANIISNIFLMGICLIGVNIFAMIGNIGLESDVDAKIVYTHNKGMSTVHAGIVNTILSIIFFVALTLAGTMFIRGNWTGLGTTFESWTAADPKNVNLKDYLSMVNNNMLAFINTMSTAISTFCFLMVGMVMIASIFNRKTNKVAVEKIKGFIPLAIFGSILLIFFVICGVITFALPESGKAWIGSDGFYFTILFGGSFIFAILIFALQEFLFYKIPITNGFHGFHSDHKKGVAHVKQ</sequence>
<feature type="transmembrane region" description="Helical" evidence="5">
    <location>
        <begin position="92"/>
        <end position="118"/>
    </location>
</feature>
<feature type="transmembrane region" description="Helical" evidence="5">
    <location>
        <begin position="475"/>
        <end position="495"/>
    </location>
</feature>
<feature type="transmembrane region" description="Helical" evidence="5">
    <location>
        <begin position="130"/>
        <end position="149"/>
    </location>
</feature>
<feature type="transmembrane region" description="Helical" evidence="5">
    <location>
        <begin position="396"/>
        <end position="421"/>
    </location>
</feature>
<keyword evidence="4 5" id="KW-0472">Membrane</keyword>
<evidence type="ECO:0000256" key="4">
    <source>
        <dbReference type="ARBA" id="ARBA00023136"/>
    </source>
</evidence>
<dbReference type="GO" id="GO:0015179">
    <property type="term" value="F:L-amino acid transmembrane transporter activity"/>
    <property type="evidence" value="ECO:0007669"/>
    <property type="project" value="TreeGrafter"/>
</dbReference>
<feature type="transmembrane region" description="Helical" evidence="5">
    <location>
        <begin position="161"/>
        <end position="182"/>
    </location>
</feature>
<comment type="caution">
    <text evidence="6">The sequence shown here is derived from an EMBL/GenBank/DDBJ whole genome shotgun (WGS) entry which is preliminary data.</text>
</comment>
<protein>
    <submittedName>
        <fullName evidence="6">Amino acid permease</fullName>
    </submittedName>
</protein>
<proteinExistence type="predicted"/>
<dbReference type="PIRSF" id="PIRSF006060">
    <property type="entry name" value="AA_transporter"/>
    <property type="match status" value="1"/>
</dbReference>
<dbReference type="GO" id="GO:0016020">
    <property type="term" value="C:membrane"/>
    <property type="evidence" value="ECO:0007669"/>
    <property type="project" value="UniProtKB-SubCell"/>
</dbReference>
<feature type="transmembrane region" description="Helical" evidence="5">
    <location>
        <begin position="12"/>
        <end position="29"/>
    </location>
</feature>
<dbReference type="Gene3D" id="1.20.1740.10">
    <property type="entry name" value="Amino acid/polyamine transporter I"/>
    <property type="match status" value="1"/>
</dbReference>
<accession>A0A2S5RFB0</accession>